<comment type="caution">
    <text evidence="1">The sequence shown here is derived from an EMBL/GenBank/DDBJ whole genome shotgun (WGS) entry which is preliminary data.</text>
</comment>
<reference evidence="1 2" key="2">
    <citation type="journal article" date="2022" name="Mol. Ecol. Resour.">
        <title>The genomes of chicory, endive, great burdock and yacon provide insights into Asteraceae paleo-polyploidization history and plant inulin production.</title>
        <authorList>
            <person name="Fan W."/>
            <person name="Wang S."/>
            <person name="Wang H."/>
            <person name="Wang A."/>
            <person name="Jiang F."/>
            <person name="Liu H."/>
            <person name="Zhao H."/>
            <person name="Xu D."/>
            <person name="Zhang Y."/>
        </authorList>
    </citation>
    <scope>NUCLEOTIDE SEQUENCE [LARGE SCALE GENOMIC DNA]</scope>
    <source>
        <strain evidence="2">cv. Punajuju</strain>
        <tissue evidence="1">Leaves</tissue>
    </source>
</reference>
<dbReference type="Proteomes" id="UP001055811">
    <property type="component" value="Linkage Group LG07"/>
</dbReference>
<evidence type="ECO:0000313" key="1">
    <source>
        <dbReference type="EMBL" id="KAI3708260.1"/>
    </source>
</evidence>
<dbReference type="EMBL" id="CM042015">
    <property type="protein sequence ID" value="KAI3708260.1"/>
    <property type="molecule type" value="Genomic_DNA"/>
</dbReference>
<name>A0ACB9AE91_CICIN</name>
<evidence type="ECO:0000313" key="2">
    <source>
        <dbReference type="Proteomes" id="UP001055811"/>
    </source>
</evidence>
<keyword evidence="2" id="KW-1185">Reference proteome</keyword>
<sequence length="268" mass="30898">MKPHDVSEDQIKLRALPFSLLDSAKECLYDLPPGSVTTWNGLARLLLDKYFPETKASSLRREIIGIKQGKKEALHTYWERFKKLCARCPQHGIFDYQLFRYFCEGLTPMERRLINASSGGSLIDQTPTQIRALIEKMAEESKHTQGEDEWYADPSRSVKEVSTPYLESQISQLTKAVMQLTKDKGIEPAVRACGICLQYGHPTDMCPELQEEQEQAKAMGGFTGQNQRPLEPNRNNQNWNYSSNQNYPQQNRNQYQERSQQYYQNPPP</sequence>
<gene>
    <name evidence="1" type="ORF">L2E82_37425</name>
</gene>
<organism evidence="1 2">
    <name type="scientific">Cichorium intybus</name>
    <name type="common">Chicory</name>
    <dbReference type="NCBI Taxonomy" id="13427"/>
    <lineage>
        <taxon>Eukaryota</taxon>
        <taxon>Viridiplantae</taxon>
        <taxon>Streptophyta</taxon>
        <taxon>Embryophyta</taxon>
        <taxon>Tracheophyta</taxon>
        <taxon>Spermatophyta</taxon>
        <taxon>Magnoliopsida</taxon>
        <taxon>eudicotyledons</taxon>
        <taxon>Gunneridae</taxon>
        <taxon>Pentapetalae</taxon>
        <taxon>asterids</taxon>
        <taxon>campanulids</taxon>
        <taxon>Asterales</taxon>
        <taxon>Asteraceae</taxon>
        <taxon>Cichorioideae</taxon>
        <taxon>Cichorieae</taxon>
        <taxon>Cichoriinae</taxon>
        <taxon>Cichorium</taxon>
    </lineage>
</organism>
<proteinExistence type="predicted"/>
<reference evidence="2" key="1">
    <citation type="journal article" date="2022" name="Mol. Ecol. Resour.">
        <title>The genomes of chicory, endive, great burdock and yacon provide insights into Asteraceae palaeo-polyploidization history and plant inulin production.</title>
        <authorList>
            <person name="Fan W."/>
            <person name="Wang S."/>
            <person name="Wang H."/>
            <person name="Wang A."/>
            <person name="Jiang F."/>
            <person name="Liu H."/>
            <person name="Zhao H."/>
            <person name="Xu D."/>
            <person name="Zhang Y."/>
        </authorList>
    </citation>
    <scope>NUCLEOTIDE SEQUENCE [LARGE SCALE GENOMIC DNA]</scope>
    <source>
        <strain evidence="2">cv. Punajuju</strain>
    </source>
</reference>
<accession>A0ACB9AE91</accession>
<protein>
    <submittedName>
        <fullName evidence="1">Uncharacterized protein</fullName>
    </submittedName>
</protein>